<comment type="catalytic activity">
    <reaction evidence="4">
        <text>NAD(+) + (ADP-D-ribosyl)n-acceptor = nicotinamide + (ADP-D-ribosyl)n+1-acceptor + H(+).</text>
        <dbReference type="EC" id="2.4.2.30"/>
    </reaction>
</comment>
<evidence type="ECO:0000259" key="7">
    <source>
        <dbReference type="PROSITE" id="PS51059"/>
    </source>
</evidence>
<name>A0ABP1QB20_9HEXA</name>
<dbReference type="SUPFAM" id="SSF56399">
    <property type="entry name" value="ADP-ribosylation"/>
    <property type="match status" value="1"/>
</dbReference>
<evidence type="ECO:0000256" key="5">
    <source>
        <dbReference type="RuleBase" id="RU362114"/>
    </source>
</evidence>
<feature type="domain" description="PARP catalytic" evidence="7">
    <location>
        <begin position="188"/>
        <end position="425"/>
    </location>
</feature>
<dbReference type="Pfam" id="PF00644">
    <property type="entry name" value="PARP"/>
    <property type="match status" value="1"/>
</dbReference>
<keyword evidence="9" id="KW-1185">Reference proteome</keyword>
<feature type="region of interest" description="Disordered" evidence="6">
    <location>
        <begin position="58"/>
        <end position="165"/>
    </location>
</feature>
<evidence type="ECO:0000256" key="4">
    <source>
        <dbReference type="ARBA" id="ARBA00033987"/>
    </source>
</evidence>
<evidence type="ECO:0000256" key="1">
    <source>
        <dbReference type="ARBA" id="ARBA00022676"/>
    </source>
</evidence>
<proteinExistence type="predicted"/>
<evidence type="ECO:0000256" key="2">
    <source>
        <dbReference type="ARBA" id="ARBA00022679"/>
    </source>
</evidence>
<organism evidence="8 9">
    <name type="scientific">Orchesella dallaii</name>
    <dbReference type="NCBI Taxonomy" id="48710"/>
    <lineage>
        <taxon>Eukaryota</taxon>
        <taxon>Metazoa</taxon>
        <taxon>Ecdysozoa</taxon>
        <taxon>Arthropoda</taxon>
        <taxon>Hexapoda</taxon>
        <taxon>Collembola</taxon>
        <taxon>Entomobryomorpha</taxon>
        <taxon>Entomobryoidea</taxon>
        <taxon>Orchesellidae</taxon>
        <taxon>Orchesellinae</taxon>
        <taxon>Orchesella</taxon>
    </lineage>
</organism>
<feature type="region of interest" description="Disordered" evidence="6">
    <location>
        <begin position="1"/>
        <end position="24"/>
    </location>
</feature>
<keyword evidence="3 5" id="KW-0520">NAD</keyword>
<dbReference type="InterPro" id="IPR050800">
    <property type="entry name" value="ARTD/PARP"/>
</dbReference>
<reference evidence="8 9" key="1">
    <citation type="submission" date="2024-08" db="EMBL/GenBank/DDBJ databases">
        <authorList>
            <person name="Cucini C."/>
            <person name="Frati F."/>
        </authorList>
    </citation>
    <scope>NUCLEOTIDE SEQUENCE [LARGE SCALE GENOMIC DNA]</scope>
</reference>
<keyword evidence="2 5" id="KW-0808">Transferase</keyword>
<dbReference type="PROSITE" id="PS51059">
    <property type="entry name" value="PARP_CATALYTIC"/>
    <property type="match status" value="1"/>
</dbReference>
<dbReference type="Gene3D" id="3.90.228.10">
    <property type="match status" value="1"/>
</dbReference>
<dbReference type="Proteomes" id="UP001642540">
    <property type="component" value="Unassembled WGS sequence"/>
</dbReference>
<keyword evidence="1 5" id="KW-0328">Glycosyltransferase</keyword>
<dbReference type="PANTHER" id="PTHR10459">
    <property type="entry name" value="DNA LIGASE"/>
    <property type="match status" value="1"/>
</dbReference>
<accession>A0ABP1QB20</accession>
<evidence type="ECO:0000256" key="3">
    <source>
        <dbReference type="ARBA" id="ARBA00023027"/>
    </source>
</evidence>
<gene>
    <name evidence="8" type="ORF">ODALV1_LOCUS8239</name>
</gene>
<sequence length="425" mass="46107">MSGKSSKAKKALPSSASLAVQDSASATPIQKAAFDPLQAQGTSVQQLPSFYHFTLPLTMSSSSTSSRPPHSGLGSLSASASISVSTPPTTRQLPTPATTQRRKSNRLLTRGATRQKVKSVPVPGLHVVSPQTGLQSAATTSSGGSIPTTVHPRPPPPPVASTSTGLKRKIEEEEIEAAAVDVLIGLPGITKQSLESMLKVANLLTASDPMHKLILSYVNNGHRHSFGMEVMNIVQFIREDDNLDFDKDPKFDNQFRMMLWHGTTPAAAAAILQEGFQTPIPKRQMFGTGIYFADQASKSANYCCIPHTIYHNEGDIGYLFLCDVLLGKTYNAKQPHHEYTAPPTATSRNGETLYFDSVKCTGEYIPDASENVYCGGSLMPIGKAVRNTLYPTYSVVHNEYVVYSAEKVKPKFLVKIKFRSSRFTN</sequence>
<feature type="compositionally biased region" description="Polar residues" evidence="6">
    <location>
        <begin position="129"/>
        <end position="146"/>
    </location>
</feature>
<dbReference type="EMBL" id="CAXLJM020000025">
    <property type="protein sequence ID" value="CAL8092499.1"/>
    <property type="molecule type" value="Genomic_DNA"/>
</dbReference>
<feature type="compositionally biased region" description="Polar residues" evidence="6">
    <location>
        <begin position="86"/>
        <end position="99"/>
    </location>
</feature>
<feature type="compositionally biased region" description="Basic residues" evidence="6">
    <location>
        <begin position="1"/>
        <end position="10"/>
    </location>
</feature>
<evidence type="ECO:0000256" key="6">
    <source>
        <dbReference type="SAM" id="MobiDB-lite"/>
    </source>
</evidence>
<feature type="compositionally biased region" description="Low complexity" evidence="6">
    <location>
        <begin position="58"/>
        <end position="85"/>
    </location>
</feature>
<dbReference type="InterPro" id="IPR012317">
    <property type="entry name" value="Poly(ADP-ribose)pol_cat_dom"/>
</dbReference>
<comment type="caution">
    <text evidence="8">The sequence shown here is derived from an EMBL/GenBank/DDBJ whole genome shotgun (WGS) entry which is preliminary data.</text>
</comment>
<dbReference type="EC" id="2.4.2.-" evidence="5"/>
<evidence type="ECO:0000313" key="8">
    <source>
        <dbReference type="EMBL" id="CAL8092499.1"/>
    </source>
</evidence>
<dbReference type="PANTHER" id="PTHR10459:SF60">
    <property type="entry name" value="POLY [ADP-RIBOSE] POLYMERASE 2"/>
    <property type="match status" value="1"/>
</dbReference>
<protein>
    <recommendedName>
        <fullName evidence="5">Poly [ADP-ribose] polymerase</fullName>
        <shortName evidence="5">PARP</shortName>
        <ecNumber evidence="5">2.4.2.-</ecNumber>
    </recommendedName>
</protein>
<evidence type="ECO:0000313" key="9">
    <source>
        <dbReference type="Proteomes" id="UP001642540"/>
    </source>
</evidence>